<sequence length="97" mass="11154">MNQDREIVAEKMLRLLQRLYVESDGLAESDGDLQLWYNRGYANGMIRALRDLGFGVQISKTVDADSDERIVGQEFLPWGKAYLHGFEMGEKETREVL</sequence>
<gene>
    <name evidence="1" type="ORF">DIZ78_02535</name>
</gene>
<proteinExistence type="predicted"/>
<name>A0A370DQV6_9GAMM</name>
<accession>A0A370DQV6</accession>
<evidence type="ECO:0000313" key="2">
    <source>
        <dbReference type="Proteomes" id="UP000254771"/>
    </source>
</evidence>
<dbReference type="EMBL" id="QFXE01000005">
    <property type="protein sequence ID" value="RDH87469.1"/>
    <property type="molecule type" value="Genomic_DNA"/>
</dbReference>
<reference evidence="1 2" key="1">
    <citation type="journal article" date="2018" name="ISME J.">
        <title>Endosymbiont genomes yield clues of tubeworm success.</title>
        <authorList>
            <person name="Li Y."/>
            <person name="Liles M.R."/>
            <person name="Halanych K.M."/>
        </authorList>
    </citation>
    <scope>NUCLEOTIDE SEQUENCE [LARGE SCALE GENOMIC DNA]</scope>
    <source>
        <strain evidence="1">A1462</strain>
    </source>
</reference>
<dbReference type="AlphaFoldDB" id="A0A370DQV6"/>
<keyword evidence="2" id="KW-1185">Reference proteome</keyword>
<dbReference type="Proteomes" id="UP000254771">
    <property type="component" value="Unassembled WGS sequence"/>
</dbReference>
<organism evidence="1 2">
    <name type="scientific">endosymbiont of Escarpia spicata</name>
    <dbReference type="NCBI Taxonomy" id="2200908"/>
    <lineage>
        <taxon>Bacteria</taxon>
        <taxon>Pseudomonadati</taxon>
        <taxon>Pseudomonadota</taxon>
        <taxon>Gammaproteobacteria</taxon>
        <taxon>sulfur-oxidizing symbionts</taxon>
    </lineage>
</organism>
<protein>
    <submittedName>
        <fullName evidence="1">Uncharacterized protein</fullName>
    </submittedName>
</protein>
<evidence type="ECO:0000313" key="1">
    <source>
        <dbReference type="EMBL" id="RDH87469.1"/>
    </source>
</evidence>
<comment type="caution">
    <text evidence="1">The sequence shown here is derived from an EMBL/GenBank/DDBJ whole genome shotgun (WGS) entry which is preliminary data.</text>
</comment>